<dbReference type="STRING" id="641025.SAMN05421507_102612"/>
<evidence type="ECO:0000313" key="2">
    <source>
        <dbReference type="Proteomes" id="UP000199691"/>
    </source>
</evidence>
<gene>
    <name evidence="1" type="ORF">SAMN05421507_102612</name>
</gene>
<protein>
    <submittedName>
        <fullName evidence="1">Uncharacterized protein</fullName>
    </submittedName>
</protein>
<organism evidence="1 2">
    <name type="scientific">Lentzea jiangxiensis</name>
    <dbReference type="NCBI Taxonomy" id="641025"/>
    <lineage>
        <taxon>Bacteria</taxon>
        <taxon>Bacillati</taxon>
        <taxon>Actinomycetota</taxon>
        <taxon>Actinomycetes</taxon>
        <taxon>Pseudonocardiales</taxon>
        <taxon>Pseudonocardiaceae</taxon>
        <taxon>Lentzea</taxon>
    </lineage>
</organism>
<dbReference type="AlphaFoldDB" id="A0A1H0JSG7"/>
<dbReference type="Proteomes" id="UP000199691">
    <property type="component" value="Unassembled WGS sequence"/>
</dbReference>
<proteinExistence type="predicted"/>
<accession>A0A1H0JSG7</accession>
<dbReference type="EMBL" id="FNIX01000002">
    <property type="protein sequence ID" value="SDO46452.1"/>
    <property type="molecule type" value="Genomic_DNA"/>
</dbReference>
<name>A0A1H0JSG7_9PSEU</name>
<keyword evidence="2" id="KW-1185">Reference proteome</keyword>
<sequence>MVGRRLVIAALWLLALVLAILFRDEAPGALPAALAGGFVLLLTQPVTRWAARRKNGP</sequence>
<reference evidence="2" key="1">
    <citation type="submission" date="2016-10" db="EMBL/GenBank/DDBJ databases">
        <authorList>
            <person name="Varghese N."/>
            <person name="Submissions S."/>
        </authorList>
    </citation>
    <scope>NUCLEOTIDE SEQUENCE [LARGE SCALE GENOMIC DNA]</scope>
    <source>
        <strain evidence="2">CGMCC 4.6609</strain>
    </source>
</reference>
<evidence type="ECO:0000313" key="1">
    <source>
        <dbReference type="EMBL" id="SDO46452.1"/>
    </source>
</evidence>